<accession>A0A7I0HRZ5</accession>
<protein>
    <submittedName>
        <fullName evidence="1">Uncharacterized protein</fullName>
    </submittedName>
</protein>
<evidence type="ECO:0000313" key="2">
    <source>
        <dbReference type="Proteomes" id="UP000297641"/>
    </source>
</evidence>
<sequence length="88" mass="10407">MEQVNESNSLEKKEVLPERILANHARFMAALINEKPEAHLLKIIKRSYKLSSDLNLKFENFQEEFKTQKLKEALEWISKNPPKKRTKV</sequence>
<gene>
    <name evidence="1" type="ORF">EHQ43_08605</name>
</gene>
<comment type="caution">
    <text evidence="1">The sequence shown here is derived from an EMBL/GenBank/DDBJ whole genome shotgun (WGS) entry which is preliminary data.</text>
</comment>
<reference evidence="1 2" key="1">
    <citation type="journal article" date="2019" name="PLoS Negl. Trop. Dis.">
        <title>Revisiting the worldwide diversity of Leptospira species in the environment.</title>
        <authorList>
            <person name="Vincent A.T."/>
            <person name="Schiettekatte O."/>
            <person name="Bourhy P."/>
            <person name="Veyrier F.J."/>
            <person name="Picardeau M."/>
        </authorList>
    </citation>
    <scope>NUCLEOTIDE SEQUENCE [LARGE SCALE GENOMIC DNA]</scope>
    <source>
        <strain evidence="1 2">201800273</strain>
    </source>
</reference>
<dbReference type="AlphaFoldDB" id="A0A7I0HRZ5"/>
<dbReference type="EMBL" id="RQFT01000008">
    <property type="protein sequence ID" value="TGL06464.1"/>
    <property type="molecule type" value="Genomic_DNA"/>
</dbReference>
<name>A0A7I0HRZ5_9LEPT</name>
<evidence type="ECO:0000313" key="1">
    <source>
        <dbReference type="EMBL" id="TGL06464.1"/>
    </source>
</evidence>
<dbReference type="Proteomes" id="UP000297641">
    <property type="component" value="Unassembled WGS sequence"/>
</dbReference>
<dbReference type="RefSeq" id="WP_135770795.1">
    <property type="nucleotide sequence ID" value="NZ_RQFT01000008.1"/>
</dbReference>
<organism evidence="1 2">
    <name type="scientific">Leptospira bouyouniensis</name>
    <dbReference type="NCBI Taxonomy" id="2484911"/>
    <lineage>
        <taxon>Bacteria</taxon>
        <taxon>Pseudomonadati</taxon>
        <taxon>Spirochaetota</taxon>
        <taxon>Spirochaetia</taxon>
        <taxon>Leptospirales</taxon>
        <taxon>Leptospiraceae</taxon>
        <taxon>Leptospira</taxon>
    </lineage>
</organism>
<proteinExistence type="predicted"/>